<dbReference type="PANTHER" id="PTHR33619:SF3">
    <property type="entry name" value="POLYSACCHARIDE EXPORT PROTEIN GFCE-RELATED"/>
    <property type="match status" value="1"/>
</dbReference>
<keyword evidence="9" id="KW-0406">Ion transport</keyword>
<gene>
    <name evidence="19" type="ORF">EVA92_02255</name>
</gene>
<accession>A0A520MZC5</accession>
<evidence type="ECO:0000256" key="9">
    <source>
        <dbReference type="ARBA" id="ARBA00023065"/>
    </source>
</evidence>
<evidence type="ECO:0000256" key="7">
    <source>
        <dbReference type="ARBA" id="ARBA00022729"/>
    </source>
</evidence>
<comment type="similarity">
    <text evidence="2">Belongs to the BexD/CtrA/VexA family.</text>
</comment>
<dbReference type="Pfam" id="PF02563">
    <property type="entry name" value="Poly_export"/>
    <property type="match status" value="1"/>
</dbReference>
<dbReference type="Pfam" id="PF22461">
    <property type="entry name" value="SLBB_2"/>
    <property type="match status" value="1"/>
</dbReference>
<sequence>MDKKISLLLILLIQPFVLFSQASGTSSALDFLNNLPSNTQGMFLGDQGGSAGPEQASSIIQKENPDKDIYTNPEEQKFGFDFYDNILYSTNAPLMDIPLMADYVISFGDKISVVMYGNRSRSITLPVSLNGSINIPEVGEVNINGLSLLDAQEKIEEIVSKALTGTSVDINVKQAGFRKISILGSVKSPGIYIINPYLSVIEALRYADGLSDNTSLRTITVKKSNNQTKVFDAYEYLVYGNMESNVSLENGDVILMKETNNFVKVKGAAMRPKIYEFLEGETFGDLINFAQGLSSLANANNITATYLEGGVIKSSKVNLNDIVPPNLRELNISSNIELDQRDIEVYGSSVSNGSFSKEEFTSLSSLIDQLDFSPNIFPYFSMLEQNDNEGFTKEIISFSLSDAETFRNIELKNNVKITFLSRQDIEDLQFLTKFNEIEFESLQRINDLENQKNEILDAYFESAPDSFINDIDLQLAENQKERYDTNPFEPPSTEYDQEIERKELLLQELKNKVDTQTEFTSFFQRQLSEIDYELDVAKNGFKELRKRNVSDFNWSADIISYLERNSLIVNLGKEKFLFPVTGNFKPDRIIDYIGRDYSNYDYENSKILMKGFDSPISELSTSILFQSGGVFSIPLVLEQNIQVKILGNVKSPGEFTVPINSTLQDLYVLAGGLEPSADDKSVVFARESLKDKEKTALESAKRILIDSIISRSSSSAGAGNIGSLIPLIELSDKTKPAGRISGDLSFGSNTSKDLLLENGDVIMVPSRTSVVNILGQVLSPTTVVYDPNASYKKYVGLAGGFNYYADKKNVYVIRSNGLSQPLSNSAFRNGYYDILPGDTIVVPRNFSRAELLGNLSIATRVISDISIAAASLNVIAD</sequence>
<dbReference type="GO" id="GO:0009279">
    <property type="term" value="C:cell outer membrane"/>
    <property type="evidence" value="ECO:0007669"/>
    <property type="project" value="UniProtKB-SubCell"/>
</dbReference>
<evidence type="ECO:0000256" key="5">
    <source>
        <dbReference type="ARBA" id="ARBA00022597"/>
    </source>
</evidence>
<dbReference type="GO" id="GO:0015288">
    <property type="term" value="F:porin activity"/>
    <property type="evidence" value="ECO:0007669"/>
    <property type="project" value="UniProtKB-KW"/>
</dbReference>
<dbReference type="GO" id="GO:0006811">
    <property type="term" value="P:monoatomic ion transport"/>
    <property type="evidence" value="ECO:0007669"/>
    <property type="project" value="UniProtKB-KW"/>
</dbReference>
<feature type="domain" description="Soluble ligand binding" evidence="17">
    <location>
        <begin position="770"/>
        <end position="819"/>
    </location>
</feature>
<evidence type="ECO:0000256" key="11">
    <source>
        <dbReference type="ARBA" id="ARBA00023136"/>
    </source>
</evidence>
<dbReference type="InterPro" id="IPR019554">
    <property type="entry name" value="Soluble_ligand-bd"/>
</dbReference>
<evidence type="ECO:0000256" key="13">
    <source>
        <dbReference type="ARBA" id="ARBA00023237"/>
    </source>
</evidence>
<evidence type="ECO:0000256" key="14">
    <source>
        <dbReference type="ARBA" id="ARBA00023288"/>
    </source>
</evidence>
<evidence type="ECO:0000256" key="3">
    <source>
        <dbReference type="ARBA" id="ARBA00022448"/>
    </source>
</evidence>
<organism evidence="19 20">
    <name type="scientific">SAR86 cluster bacterium</name>
    <dbReference type="NCBI Taxonomy" id="2030880"/>
    <lineage>
        <taxon>Bacteria</taxon>
        <taxon>Pseudomonadati</taxon>
        <taxon>Pseudomonadota</taxon>
        <taxon>Gammaproteobacteria</taxon>
        <taxon>SAR86 cluster</taxon>
    </lineage>
</organism>
<keyword evidence="5" id="KW-0762">Sugar transport</keyword>
<dbReference type="Gene3D" id="3.10.560.10">
    <property type="entry name" value="Outer membrane lipoprotein wza domain like"/>
    <property type="match status" value="4"/>
</dbReference>
<dbReference type="InterPro" id="IPR049712">
    <property type="entry name" value="Poly_export"/>
</dbReference>
<dbReference type="InterPro" id="IPR054765">
    <property type="entry name" value="SLBB_dom"/>
</dbReference>
<keyword evidence="13" id="KW-0998">Cell outer membrane</keyword>
<dbReference type="InterPro" id="IPR003715">
    <property type="entry name" value="Poly_export_N"/>
</dbReference>
<evidence type="ECO:0000256" key="8">
    <source>
        <dbReference type="ARBA" id="ARBA00023047"/>
    </source>
</evidence>
<keyword evidence="6" id="KW-0812">Transmembrane</keyword>
<feature type="domain" description="SLBB" evidence="18">
    <location>
        <begin position="179"/>
        <end position="254"/>
    </location>
</feature>
<protein>
    <recommendedName>
        <fullName evidence="21">Polysaccharide export protein</fullName>
    </recommendedName>
</protein>
<dbReference type="AlphaFoldDB" id="A0A520MZC5"/>
<keyword evidence="11" id="KW-0472">Membrane</keyword>
<evidence type="ECO:0000256" key="6">
    <source>
        <dbReference type="ARBA" id="ARBA00022692"/>
    </source>
</evidence>
<evidence type="ECO:0000313" key="20">
    <source>
        <dbReference type="Proteomes" id="UP000315825"/>
    </source>
</evidence>
<feature type="signal peptide" evidence="15">
    <location>
        <begin position="1"/>
        <end position="22"/>
    </location>
</feature>
<evidence type="ECO:0000259" key="16">
    <source>
        <dbReference type="Pfam" id="PF02563"/>
    </source>
</evidence>
<dbReference type="Pfam" id="PF10531">
    <property type="entry name" value="SLBB"/>
    <property type="match status" value="3"/>
</dbReference>
<evidence type="ECO:0000313" key="19">
    <source>
        <dbReference type="EMBL" id="RZO26587.1"/>
    </source>
</evidence>
<evidence type="ECO:0008006" key="21">
    <source>
        <dbReference type="Google" id="ProtNLM"/>
    </source>
</evidence>
<evidence type="ECO:0000256" key="2">
    <source>
        <dbReference type="ARBA" id="ARBA00009450"/>
    </source>
</evidence>
<keyword evidence="7 15" id="KW-0732">Signal</keyword>
<evidence type="ECO:0000256" key="4">
    <source>
        <dbReference type="ARBA" id="ARBA00022452"/>
    </source>
</evidence>
<keyword evidence="14" id="KW-0449">Lipoprotein</keyword>
<keyword evidence="3" id="KW-0813">Transport</keyword>
<evidence type="ECO:0000259" key="18">
    <source>
        <dbReference type="Pfam" id="PF22461"/>
    </source>
</evidence>
<dbReference type="Proteomes" id="UP000315825">
    <property type="component" value="Unassembled WGS sequence"/>
</dbReference>
<dbReference type="PANTHER" id="PTHR33619">
    <property type="entry name" value="POLYSACCHARIDE EXPORT PROTEIN GFCE-RELATED"/>
    <property type="match status" value="1"/>
</dbReference>
<dbReference type="GO" id="GO:0046930">
    <property type="term" value="C:pore complex"/>
    <property type="evidence" value="ECO:0007669"/>
    <property type="project" value="UniProtKB-KW"/>
</dbReference>
<evidence type="ECO:0000256" key="15">
    <source>
        <dbReference type="SAM" id="SignalP"/>
    </source>
</evidence>
<feature type="domain" description="Polysaccharide export protein N-terminal" evidence="16">
    <location>
        <begin position="101"/>
        <end position="173"/>
    </location>
</feature>
<proteinExistence type="inferred from homology"/>
<comment type="subcellular location">
    <subcellularLocation>
        <location evidence="1">Cell outer membrane</location>
        <topology evidence="1">Multi-pass membrane protein</topology>
    </subcellularLocation>
</comment>
<name>A0A520MZC5_9GAMM</name>
<dbReference type="EMBL" id="SHBE01000003">
    <property type="protein sequence ID" value="RZO26587.1"/>
    <property type="molecule type" value="Genomic_DNA"/>
</dbReference>
<dbReference type="GO" id="GO:0015159">
    <property type="term" value="F:polysaccharide transmembrane transporter activity"/>
    <property type="evidence" value="ECO:0007669"/>
    <property type="project" value="InterPro"/>
</dbReference>
<keyword evidence="4" id="KW-1134">Transmembrane beta strand</keyword>
<keyword evidence="10" id="KW-0626">Porin</keyword>
<evidence type="ECO:0000256" key="10">
    <source>
        <dbReference type="ARBA" id="ARBA00023114"/>
    </source>
</evidence>
<feature type="domain" description="Soluble ligand binding" evidence="17">
    <location>
        <begin position="643"/>
        <end position="686"/>
    </location>
</feature>
<keyword evidence="12" id="KW-0564">Palmitate</keyword>
<feature type="domain" description="Soluble ligand binding" evidence="17">
    <location>
        <begin position="263"/>
        <end position="303"/>
    </location>
</feature>
<comment type="caution">
    <text evidence="19">The sequence shown here is derived from an EMBL/GenBank/DDBJ whole genome shotgun (WGS) entry which is preliminary data.</text>
</comment>
<evidence type="ECO:0000256" key="1">
    <source>
        <dbReference type="ARBA" id="ARBA00004571"/>
    </source>
</evidence>
<evidence type="ECO:0000259" key="17">
    <source>
        <dbReference type="Pfam" id="PF10531"/>
    </source>
</evidence>
<evidence type="ECO:0000256" key="12">
    <source>
        <dbReference type="ARBA" id="ARBA00023139"/>
    </source>
</evidence>
<keyword evidence="8" id="KW-0625">Polysaccharide transport</keyword>
<feature type="chain" id="PRO_5021785388" description="Polysaccharide export protein" evidence="15">
    <location>
        <begin position="23"/>
        <end position="877"/>
    </location>
</feature>
<reference evidence="19 20" key="1">
    <citation type="submission" date="2019-02" db="EMBL/GenBank/DDBJ databases">
        <title>Prokaryotic population dynamics and viral predation in marine succession experiment using metagenomics: the confinement effect.</title>
        <authorList>
            <person name="Haro-Moreno J.M."/>
            <person name="Rodriguez-Valera F."/>
            <person name="Lopez-Perez M."/>
        </authorList>
    </citation>
    <scope>NUCLEOTIDE SEQUENCE [LARGE SCALE GENOMIC DNA]</scope>
    <source>
        <strain evidence="19">MED-G159</strain>
    </source>
</reference>